<feature type="binding site" evidence="2">
    <location>
        <position position="374"/>
    </location>
    <ligand>
        <name>Mg(2+)</name>
        <dbReference type="ChEBI" id="CHEBI:18420"/>
        <label>1</label>
    </ligand>
</feature>
<gene>
    <name evidence="3" type="primary">Adprh_1</name>
    <name evidence="3" type="ORF">GTO96_0002168</name>
</gene>
<keyword evidence="4" id="KW-1185">Reference proteome</keyword>
<evidence type="ECO:0000256" key="1">
    <source>
        <dbReference type="ARBA" id="ARBA00010702"/>
    </source>
</evidence>
<dbReference type="GO" id="GO:0046872">
    <property type="term" value="F:metal ion binding"/>
    <property type="evidence" value="ECO:0007669"/>
    <property type="project" value="UniProtKB-KW"/>
</dbReference>
<dbReference type="FunFam" id="1.10.4080.10:FF:000002">
    <property type="entry name" value="ADP-ribosylarginine hydrolase isoform X1"/>
    <property type="match status" value="1"/>
</dbReference>
<dbReference type="PANTHER" id="PTHR16222:SF39">
    <property type="entry name" value="ADP-RIBOSYLARGININE HYDROLASE-RELATED"/>
    <property type="match status" value="1"/>
</dbReference>
<protein>
    <submittedName>
        <fullName evidence="3">ADPRH hydrolase</fullName>
    </submittedName>
</protein>
<dbReference type="AlphaFoldDB" id="A0A8X7XAH6"/>
<keyword evidence="2" id="KW-0460">Magnesium</keyword>
<keyword evidence="2" id="KW-0479">Metal-binding</keyword>
<reference evidence="3 4" key="1">
    <citation type="journal article" date="2021" name="Cell">
        <title>Tracing the genetic footprints of vertebrate landing in non-teleost ray-finned fishes.</title>
        <authorList>
            <person name="Bi X."/>
            <person name="Wang K."/>
            <person name="Yang L."/>
            <person name="Pan H."/>
            <person name="Jiang H."/>
            <person name="Wei Q."/>
            <person name="Fang M."/>
            <person name="Yu H."/>
            <person name="Zhu C."/>
            <person name="Cai Y."/>
            <person name="He Y."/>
            <person name="Gan X."/>
            <person name="Zeng H."/>
            <person name="Yu D."/>
            <person name="Zhu Y."/>
            <person name="Jiang H."/>
            <person name="Qiu Q."/>
            <person name="Yang H."/>
            <person name="Zhang Y.E."/>
            <person name="Wang W."/>
            <person name="Zhu M."/>
            <person name="He S."/>
            <person name="Zhang G."/>
        </authorList>
    </citation>
    <scope>NUCLEOTIDE SEQUENCE [LARGE SCALE GENOMIC DNA]</scope>
    <source>
        <strain evidence="3">Bchr_013</strain>
    </source>
</reference>
<dbReference type="Proteomes" id="UP000886611">
    <property type="component" value="Unassembled WGS sequence"/>
</dbReference>
<comment type="cofactor">
    <cofactor evidence="2">
        <name>Mg(2+)</name>
        <dbReference type="ChEBI" id="CHEBI:18420"/>
    </cofactor>
    <text evidence="2">Binds 2 magnesium ions per subunit.</text>
</comment>
<feature type="binding site" evidence="2">
    <location>
        <position position="126"/>
    </location>
    <ligand>
        <name>Mg(2+)</name>
        <dbReference type="ChEBI" id="CHEBI:18420"/>
        <label>1</label>
    </ligand>
</feature>
<evidence type="ECO:0000313" key="4">
    <source>
        <dbReference type="Proteomes" id="UP000886611"/>
    </source>
</evidence>
<dbReference type="PANTHER" id="PTHR16222">
    <property type="entry name" value="ADP-RIBOSYLGLYCOHYDROLASE"/>
    <property type="match status" value="1"/>
</dbReference>
<feature type="binding site" evidence="2">
    <location>
        <position position="373"/>
    </location>
    <ligand>
        <name>Mg(2+)</name>
        <dbReference type="ChEBI" id="CHEBI:18420"/>
        <label>1</label>
    </ligand>
</feature>
<feature type="non-terminal residue" evidence="3">
    <location>
        <position position="419"/>
    </location>
</feature>
<feature type="binding site" evidence="2">
    <location>
        <position position="127"/>
    </location>
    <ligand>
        <name>Mg(2+)</name>
        <dbReference type="ChEBI" id="CHEBI:18420"/>
        <label>1</label>
    </ligand>
</feature>
<feature type="non-terminal residue" evidence="3">
    <location>
        <position position="1"/>
    </location>
</feature>
<dbReference type="InterPro" id="IPR050792">
    <property type="entry name" value="ADP-ribosylglycohydrolase"/>
</dbReference>
<comment type="similarity">
    <text evidence="1">Belongs to the ADP-ribosylglycohydrolase family.</text>
</comment>
<feature type="binding site" evidence="2">
    <location>
        <position position="371"/>
    </location>
    <ligand>
        <name>Mg(2+)</name>
        <dbReference type="ChEBI" id="CHEBI:18420"/>
        <label>1</label>
    </ligand>
</feature>
<proteinExistence type="inferred from homology"/>
<accession>A0A8X7XAH6</accession>
<dbReference type="InterPro" id="IPR005502">
    <property type="entry name" value="Ribosyl_crysJ1"/>
</dbReference>
<evidence type="ECO:0000313" key="3">
    <source>
        <dbReference type="EMBL" id="KAG2463885.1"/>
    </source>
</evidence>
<dbReference type="GO" id="GO:0016787">
    <property type="term" value="F:hydrolase activity"/>
    <property type="evidence" value="ECO:0007669"/>
    <property type="project" value="UniProtKB-KW"/>
</dbReference>
<comment type="caution">
    <text evidence="3">The sequence shown here is derived from an EMBL/GenBank/DDBJ whole genome shotgun (WGS) entry which is preliminary data.</text>
</comment>
<dbReference type="Gene3D" id="1.10.4080.10">
    <property type="entry name" value="ADP-ribosylation/Crystallin J1"/>
    <property type="match status" value="1"/>
</dbReference>
<keyword evidence="3" id="KW-0378">Hydrolase</keyword>
<name>A0A8X7XAH6_POLSE</name>
<evidence type="ECO:0000256" key="2">
    <source>
        <dbReference type="PIRSR" id="PIRSR605502-1"/>
    </source>
</evidence>
<organism evidence="3 4">
    <name type="scientific">Polypterus senegalus</name>
    <name type="common">Senegal bichir</name>
    <dbReference type="NCBI Taxonomy" id="55291"/>
    <lineage>
        <taxon>Eukaryota</taxon>
        <taxon>Metazoa</taxon>
        <taxon>Chordata</taxon>
        <taxon>Craniata</taxon>
        <taxon>Vertebrata</taxon>
        <taxon>Euteleostomi</taxon>
        <taxon>Actinopterygii</taxon>
        <taxon>Polypteriformes</taxon>
        <taxon>Polypteridae</taxon>
        <taxon>Polypterus</taxon>
    </lineage>
</organism>
<dbReference type="Pfam" id="PF03747">
    <property type="entry name" value="ADP_ribosyl_GH"/>
    <property type="match status" value="1"/>
</dbReference>
<feature type="binding site" evidence="2">
    <location>
        <position position="128"/>
    </location>
    <ligand>
        <name>Mg(2+)</name>
        <dbReference type="ChEBI" id="CHEBI:18420"/>
        <label>1</label>
    </ligand>
</feature>
<dbReference type="EMBL" id="JAATIS010003638">
    <property type="protein sequence ID" value="KAG2463885.1"/>
    <property type="molecule type" value="Genomic_DNA"/>
</dbReference>
<dbReference type="SUPFAM" id="SSF101478">
    <property type="entry name" value="ADP-ribosylglycohydrolase"/>
    <property type="match status" value="1"/>
</dbReference>
<sequence length="419" mass="45695">MCSRFVTAEITQHFGFVQIESSSGLQQVLLTSWGTTHCLCEEYQLSQCPYGISPASKERERLTQSLPTPTPDQYRAAMLLSAAGDALGYRNQLWEYNESGAAIHSELAELGGLKAIRAALPDWPVSDDTVLHLATAEALVAGKEGDELLQELAFRYVEAMKDMEGRKPGPTSILGTSQLKPGAPLGFRIPFNPEASGCGAAMRSMCIGLRFPRPEQLSDLISVSIESGRMTHHHPTGFLGSLASALFTSYAVQQRPLLTWGSGLMETLPKALQYVEGVGVDVAENRREWSYFSEKWAWYLSERGLQASEGPVKWPTPYGVEERDAVYKTFSLSGWAGRSGHDAPMIALDALLGAGADWDELCSRAMFHGGDSDSTGVIAGCCWGVLHGLSGVPEGNYCELEYQTRLEQAAEQLFQLAWG</sequence>
<dbReference type="InterPro" id="IPR036705">
    <property type="entry name" value="Ribosyl_crysJ1_sf"/>
</dbReference>